<keyword evidence="2" id="KW-0812">Transmembrane</keyword>
<evidence type="ECO:0000313" key="3">
    <source>
        <dbReference type="EMBL" id="SOD17693.1"/>
    </source>
</evidence>
<evidence type="ECO:0000313" key="4">
    <source>
        <dbReference type="Proteomes" id="UP000219281"/>
    </source>
</evidence>
<feature type="coiled-coil region" evidence="1">
    <location>
        <begin position="66"/>
        <end position="93"/>
    </location>
</feature>
<keyword evidence="4" id="KW-1185">Reference proteome</keyword>
<dbReference type="Proteomes" id="UP000219281">
    <property type="component" value="Unassembled WGS sequence"/>
</dbReference>
<proteinExistence type="predicted"/>
<keyword evidence="2" id="KW-0472">Membrane</keyword>
<evidence type="ECO:0000256" key="1">
    <source>
        <dbReference type="SAM" id="Coils"/>
    </source>
</evidence>
<name>A0A286A6Y3_9SPHI</name>
<feature type="transmembrane region" description="Helical" evidence="2">
    <location>
        <begin position="6"/>
        <end position="27"/>
    </location>
</feature>
<reference evidence="4" key="1">
    <citation type="submission" date="2017-09" db="EMBL/GenBank/DDBJ databases">
        <authorList>
            <person name="Varghese N."/>
            <person name="Submissions S."/>
        </authorList>
    </citation>
    <scope>NUCLEOTIDE SEQUENCE [LARGE SCALE GENOMIC DNA]</scope>
    <source>
        <strain evidence="4">CGMCC 1.12803</strain>
    </source>
</reference>
<dbReference type="AlphaFoldDB" id="A0A286A6Y3"/>
<dbReference type="OrthoDB" id="800022at2"/>
<dbReference type="EMBL" id="OCMT01000003">
    <property type="protein sequence ID" value="SOD17693.1"/>
    <property type="molecule type" value="Genomic_DNA"/>
</dbReference>
<accession>A0A286A6Y3</accession>
<protein>
    <submittedName>
        <fullName evidence="3">Uncharacterized protein</fullName>
    </submittedName>
</protein>
<sequence length="152" mass="17714">MLSNITWMQYIGALLLLLTIYYIYVAIRYYPAELRKLMTTRKSELARETFYSDVEEVEPDAGGSSNGQETNELEEIEQLVLQLTSEIRDCSTRVVSFEELKARIQHVFNVRPNMQHSLYRSSINELIVSECEKYGTFTLDVGDVDEWWINQA</sequence>
<organism evidence="3 4">
    <name type="scientific">Pedobacter xixiisoli</name>
    <dbReference type="NCBI Taxonomy" id="1476464"/>
    <lineage>
        <taxon>Bacteria</taxon>
        <taxon>Pseudomonadati</taxon>
        <taxon>Bacteroidota</taxon>
        <taxon>Sphingobacteriia</taxon>
        <taxon>Sphingobacteriales</taxon>
        <taxon>Sphingobacteriaceae</taxon>
        <taxon>Pedobacter</taxon>
    </lineage>
</organism>
<gene>
    <name evidence="3" type="ORF">SAMN06297358_2640</name>
</gene>
<dbReference type="RefSeq" id="WP_138765821.1">
    <property type="nucleotide sequence ID" value="NZ_OCMT01000003.1"/>
</dbReference>
<keyword evidence="1" id="KW-0175">Coiled coil</keyword>
<evidence type="ECO:0000256" key="2">
    <source>
        <dbReference type="SAM" id="Phobius"/>
    </source>
</evidence>
<keyword evidence="2" id="KW-1133">Transmembrane helix</keyword>